<gene>
    <name evidence="2" type="ORF">SAMN05661109_01485</name>
</gene>
<protein>
    <submittedName>
        <fullName evidence="2">Uncharacterized protein</fullName>
    </submittedName>
</protein>
<evidence type="ECO:0000313" key="3">
    <source>
        <dbReference type="Proteomes" id="UP000198929"/>
    </source>
</evidence>
<organism evidence="2 3">
    <name type="scientific">Corynebacterium cystitidis DSM 20524</name>
    <dbReference type="NCBI Taxonomy" id="1121357"/>
    <lineage>
        <taxon>Bacteria</taxon>
        <taxon>Bacillati</taxon>
        <taxon>Actinomycetota</taxon>
        <taxon>Actinomycetes</taxon>
        <taxon>Mycobacteriales</taxon>
        <taxon>Corynebacteriaceae</taxon>
        <taxon>Corynebacterium</taxon>
    </lineage>
</organism>
<accession>A0A1H9TNQ4</accession>
<dbReference type="EMBL" id="FOGQ01000006">
    <property type="protein sequence ID" value="SER98634.1"/>
    <property type="molecule type" value="Genomic_DNA"/>
</dbReference>
<sequence length="83" mass="8988">MLPVHPVLRSLCEKLAIDTETATSIARMEREEGSDYGAAELIGEDNGCCRILGCGDFVPEALKPVDDTEDPSSLLKQQVPGVW</sequence>
<evidence type="ECO:0000313" key="2">
    <source>
        <dbReference type="EMBL" id="SER98634.1"/>
    </source>
</evidence>
<name>A0A1H9TNQ4_9CORY</name>
<dbReference type="Proteomes" id="UP000198929">
    <property type="component" value="Unassembled WGS sequence"/>
</dbReference>
<evidence type="ECO:0000256" key="1">
    <source>
        <dbReference type="SAM" id="MobiDB-lite"/>
    </source>
</evidence>
<feature type="region of interest" description="Disordered" evidence="1">
    <location>
        <begin position="63"/>
        <end position="83"/>
    </location>
</feature>
<reference evidence="3" key="1">
    <citation type="submission" date="2016-10" db="EMBL/GenBank/DDBJ databases">
        <authorList>
            <person name="Varghese N."/>
            <person name="Submissions S."/>
        </authorList>
    </citation>
    <scope>NUCLEOTIDE SEQUENCE [LARGE SCALE GENOMIC DNA]</scope>
    <source>
        <strain evidence="3">DSM 20524</strain>
    </source>
</reference>
<keyword evidence="3" id="KW-1185">Reference proteome</keyword>
<dbReference type="AlphaFoldDB" id="A0A1H9TNQ4"/>
<proteinExistence type="predicted"/>